<dbReference type="GeneID" id="9682271"/>
<dbReference type="InterPro" id="IPR029214">
    <property type="entry name" value="CFAP144"/>
</dbReference>
<sequence length="148" mass="16887">MPAAAFDPVAKNRIWKEFCDRETATIKLNTHFSVSDPSKLDVFPEKPNNMVPELSLDQAEMDEANDKLRELCTVRDAFKPPQEKYDLPMTSSQEIGWATRMLMPRNPMFHKPRNSCDITRYADAYYADKGVTPFTQVGPKFADPNQGL</sequence>
<dbReference type="Pfam" id="PF14886">
    <property type="entry name" value="FAM183"/>
    <property type="match status" value="1"/>
</dbReference>
<dbReference type="RefSeq" id="XP_003056832.1">
    <property type="nucleotide sequence ID" value="XM_003056786.1"/>
</dbReference>
<name>C1MLV7_MICPC</name>
<evidence type="ECO:0000313" key="7">
    <source>
        <dbReference type="EMBL" id="EEH58477.1"/>
    </source>
</evidence>
<evidence type="ECO:0000256" key="3">
    <source>
        <dbReference type="ARBA" id="ARBA00022490"/>
    </source>
</evidence>
<dbReference type="GO" id="GO:0097546">
    <property type="term" value="C:ciliary base"/>
    <property type="evidence" value="ECO:0007669"/>
    <property type="project" value="TreeGrafter"/>
</dbReference>
<proteinExistence type="inferred from homology"/>
<dbReference type="OMA" id="EYEMESA"/>
<accession>C1MLV7</accession>
<keyword evidence="8" id="KW-1185">Reference proteome</keyword>
<dbReference type="EMBL" id="GG663737">
    <property type="protein sequence ID" value="EEH58477.1"/>
    <property type="molecule type" value="Genomic_DNA"/>
</dbReference>
<comment type="similarity">
    <text evidence="6">Belongs to the CFAP144 family.</text>
</comment>
<dbReference type="STRING" id="564608.C1MLV7"/>
<evidence type="ECO:0000256" key="2">
    <source>
        <dbReference type="ARBA" id="ARBA00004245"/>
    </source>
</evidence>
<evidence type="ECO:0000256" key="5">
    <source>
        <dbReference type="ARBA" id="ARBA00023273"/>
    </source>
</evidence>
<evidence type="ECO:0000256" key="4">
    <source>
        <dbReference type="ARBA" id="ARBA00023212"/>
    </source>
</evidence>
<dbReference type="Proteomes" id="UP000001876">
    <property type="component" value="Unassembled WGS sequence"/>
</dbReference>
<dbReference type="KEGG" id="mpp:MICPUCDRAFT_56282"/>
<keyword evidence="3" id="KW-0963">Cytoplasm</keyword>
<reference evidence="7 8" key="1">
    <citation type="journal article" date="2009" name="Science">
        <title>Green evolution and dynamic adaptations revealed by genomes of the marine picoeukaryotes Micromonas.</title>
        <authorList>
            <person name="Worden A.Z."/>
            <person name="Lee J.H."/>
            <person name="Mock T."/>
            <person name="Rouze P."/>
            <person name="Simmons M.P."/>
            <person name="Aerts A.L."/>
            <person name="Allen A.E."/>
            <person name="Cuvelier M.L."/>
            <person name="Derelle E."/>
            <person name="Everett M.V."/>
            <person name="Foulon E."/>
            <person name="Grimwood J."/>
            <person name="Gundlach H."/>
            <person name="Henrissat B."/>
            <person name="Napoli C."/>
            <person name="McDonald S.M."/>
            <person name="Parker M.S."/>
            <person name="Rombauts S."/>
            <person name="Salamov A."/>
            <person name="Von Dassow P."/>
            <person name="Badger J.H."/>
            <person name="Coutinho P.M."/>
            <person name="Demir E."/>
            <person name="Dubchak I."/>
            <person name="Gentemann C."/>
            <person name="Eikrem W."/>
            <person name="Gready J.E."/>
            <person name="John U."/>
            <person name="Lanier W."/>
            <person name="Lindquist E.A."/>
            <person name="Lucas S."/>
            <person name="Mayer K.F."/>
            <person name="Moreau H."/>
            <person name="Not F."/>
            <person name="Otillar R."/>
            <person name="Panaud O."/>
            <person name="Pangilinan J."/>
            <person name="Paulsen I."/>
            <person name="Piegu B."/>
            <person name="Poliakov A."/>
            <person name="Robbens S."/>
            <person name="Schmutz J."/>
            <person name="Toulza E."/>
            <person name="Wyss T."/>
            <person name="Zelensky A."/>
            <person name="Zhou K."/>
            <person name="Armbrust E.V."/>
            <person name="Bhattacharya D."/>
            <person name="Goodenough U.W."/>
            <person name="Van de Peer Y."/>
            <person name="Grigoriev I.V."/>
        </authorList>
    </citation>
    <scope>NUCLEOTIDE SEQUENCE [LARGE SCALE GENOMIC DNA]</scope>
    <source>
        <strain evidence="7 8">CCMP1545</strain>
    </source>
</reference>
<dbReference type="PANTHER" id="PTHR33865">
    <property type="entry name" value="PROTEIN FAM183B"/>
    <property type="match status" value="1"/>
</dbReference>
<protein>
    <submittedName>
        <fullName evidence="7">Predicted protein</fullName>
    </submittedName>
</protein>
<evidence type="ECO:0000313" key="8">
    <source>
        <dbReference type="Proteomes" id="UP000001876"/>
    </source>
</evidence>
<evidence type="ECO:0000256" key="1">
    <source>
        <dbReference type="ARBA" id="ARBA00004138"/>
    </source>
</evidence>
<evidence type="ECO:0000256" key="6">
    <source>
        <dbReference type="ARBA" id="ARBA00034777"/>
    </source>
</evidence>
<gene>
    <name evidence="7" type="ORF">MICPUCDRAFT_56282</name>
</gene>
<dbReference type="PANTHER" id="PTHR33865:SF3">
    <property type="entry name" value="PROTEIN FAM183B"/>
    <property type="match status" value="1"/>
</dbReference>
<dbReference type="OrthoDB" id="446290at2759"/>
<keyword evidence="4" id="KW-0206">Cytoskeleton</keyword>
<keyword evidence="5" id="KW-0966">Cell projection</keyword>
<comment type="subcellular location">
    <subcellularLocation>
        <location evidence="1">Cell projection</location>
        <location evidence="1">Cilium</location>
    </subcellularLocation>
    <subcellularLocation>
        <location evidence="2">Cytoplasm</location>
        <location evidence="2">Cytoskeleton</location>
    </subcellularLocation>
</comment>
<dbReference type="AlphaFoldDB" id="C1MLV7"/>
<dbReference type="eggNOG" id="ENOG502SC2E">
    <property type="taxonomic scope" value="Eukaryota"/>
</dbReference>
<dbReference type="GO" id="GO:0005856">
    <property type="term" value="C:cytoskeleton"/>
    <property type="evidence" value="ECO:0007669"/>
    <property type="project" value="UniProtKB-SubCell"/>
</dbReference>
<organism evidence="8">
    <name type="scientific">Micromonas pusilla (strain CCMP1545)</name>
    <name type="common">Picoplanktonic green alga</name>
    <dbReference type="NCBI Taxonomy" id="564608"/>
    <lineage>
        <taxon>Eukaryota</taxon>
        <taxon>Viridiplantae</taxon>
        <taxon>Chlorophyta</taxon>
        <taxon>Mamiellophyceae</taxon>
        <taxon>Mamiellales</taxon>
        <taxon>Mamiellaceae</taxon>
        <taxon>Micromonas</taxon>
    </lineage>
</organism>